<dbReference type="InterPro" id="IPR014756">
    <property type="entry name" value="Ig_E-set"/>
</dbReference>
<protein>
    <recommendedName>
        <fullName evidence="3">RHD domain-containing protein</fullName>
    </recommendedName>
</protein>
<dbReference type="GO" id="GO:0000978">
    <property type="term" value="F:RNA polymerase II cis-regulatory region sequence-specific DNA binding"/>
    <property type="evidence" value="ECO:0007669"/>
    <property type="project" value="TreeGrafter"/>
</dbReference>
<dbReference type="AlphaFoldDB" id="A0AAN9TX45"/>
<feature type="compositionally biased region" description="Polar residues" evidence="2">
    <location>
        <begin position="268"/>
        <end position="281"/>
    </location>
</feature>
<dbReference type="GO" id="GO:0048468">
    <property type="term" value="P:cell development"/>
    <property type="evidence" value="ECO:0007669"/>
    <property type="project" value="UniProtKB-ARBA"/>
</dbReference>
<feature type="compositionally biased region" description="Polar residues" evidence="2">
    <location>
        <begin position="713"/>
        <end position="727"/>
    </location>
</feature>
<dbReference type="SUPFAM" id="SSF49417">
    <property type="entry name" value="p53-like transcription factors"/>
    <property type="match status" value="2"/>
</dbReference>
<reference evidence="4 5" key="1">
    <citation type="submission" date="2024-03" db="EMBL/GenBank/DDBJ databases">
        <title>Adaptation during the transition from Ophiocordyceps entomopathogen to insect associate is accompanied by gene loss and intensified selection.</title>
        <authorList>
            <person name="Ward C.M."/>
            <person name="Onetto C.A."/>
            <person name="Borneman A.R."/>
        </authorList>
    </citation>
    <scope>NUCLEOTIDE SEQUENCE [LARGE SCALE GENOMIC DNA]</scope>
    <source>
        <strain evidence="4">AWRI1</strain>
        <tissue evidence="4">Single Adult Female</tissue>
    </source>
</reference>
<dbReference type="SUPFAM" id="SSF81296">
    <property type="entry name" value="E set domains"/>
    <property type="match status" value="1"/>
</dbReference>
<dbReference type="GO" id="GO:0048731">
    <property type="term" value="P:system development"/>
    <property type="evidence" value="ECO:0007669"/>
    <property type="project" value="UniProtKB-ARBA"/>
</dbReference>
<dbReference type="Pfam" id="PF16179">
    <property type="entry name" value="RHD_dimer"/>
    <property type="match status" value="1"/>
</dbReference>
<gene>
    <name evidence="4" type="ORF">V9T40_009915</name>
</gene>
<dbReference type="InterPro" id="IPR000451">
    <property type="entry name" value="NFkB/Dor"/>
</dbReference>
<dbReference type="GO" id="GO:0045944">
    <property type="term" value="P:positive regulation of transcription by RNA polymerase II"/>
    <property type="evidence" value="ECO:0007669"/>
    <property type="project" value="TreeGrafter"/>
</dbReference>
<feature type="coiled-coil region" evidence="1">
    <location>
        <begin position="206"/>
        <end position="237"/>
    </location>
</feature>
<dbReference type="GO" id="GO:0000981">
    <property type="term" value="F:DNA-binding transcription factor activity, RNA polymerase II-specific"/>
    <property type="evidence" value="ECO:0007669"/>
    <property type="project" value="TreeGrafter"/>
</dbReference>
<dbReference type="InterPro" id="IPR008967">
    <property type="entry name" value="p53-like_TF_DNA-bd_sf"/>
</dbReference>
<dbReference type="InterPro" id="IPR032397">
    <property type="entry name" value="RHD_dimer"/>
</dbReference>
<feature type="region of interest" description="Disordered" evidence="2">
    <location>
        <begin position="257"/>
        <end position="281"/>
    </location>
</feature>
<dbReference type="PROSITE" id="PS50254">
    <property type="entry name" value="REL_2"/>
    <property type="match status" value="2"/>
</dbReference>
<evidence type="ECO:0000256" key="2">
    <source>
        <dbReference type="SAM" id="MobiDB-lite"/>
    </source>
</evidence>
<sequence length="764" mass="86869">MASHNWVYQNLGNIGTNHANIGAYLEILEQPAPFARFRYESELRPDQSKPGRSVSGIEGIHSTRTNKTFVKFRLRGYSNREEVYVKITCVEKDEPLRRHPNKLMVNNNDNNYCCNGQYMIRLLDPNKAEDLSRVGIVTTKRNDMQRSNVHDRPIDYHALCLCFQAFTPDSCTGILQPLTAPVVSNVIHNASSGRNCENCTRTPAMIEFLQKQVQLLEQQVKEQEQLLQQQRQQLLQQQPQQQQQQGQHSQVSASLYNTNMMPNMPYGSESQPPSTSSFDCSQDTMDSLLSNHDLDFETYIDENETSENMSYEEPRPHVVLDEQPALKMRIRYKCEGRSTSCIPGIHSTLENKTYLTARIANYENNGSAIIELVVSCVTKDAPYKAHPHNLVGVGCRNGVAFLKLNKDSMTVIFNAIGIQCTKIKQIKDSLKCRQEMMVHEVMIDPYRQGFAHRNHGANSIGLNALRLCFQAFCYDPNTRFYTALTLPVVSNVIYNKNNVFDLEINHIIPDVAPASGCQKMVILCEKIEKKNIEVRFLLDDETGDPRWEERGKIIQIYKQCAIVLTIPELPHWIKDLGKQVEVFVKLKRLSDNAVSEPKTFTFLPENPGYYSLSHHFTMPVPEERNFPIQQQQQQEQQPQWSNSESIFQKSSPSSSFYSQRPPCEPQLPSTSTSSDSNNNISTSSRLPPISAFWDQRNQNPNLLGGSPNMLNGLESQSSSTSGLKQDLQITTVSSSKLRSTQRNANFNNMYIEIGPMDEDEMSLL</sequence>
<feature type="compositionally biased region" description="Low complexity" evidence="2">
    <location>
        <begin position="629"/>
        <end position="658"/>
    </location>
</feature>
<dbReference type="InterPro" id="IPR011539">
    <property type="entry name" value="RHD_DNA_bind_dom"/>
</dbReference>
<evidence type="ECO:0000259" key="3">
    <source>
        <dbReference type="PROSITE" id="PS50254"/>
    </source>
</evidence>
<dbReference type="PANTHER" id="PTHR24169:SF25">
    <property type="entry name" value="DORSAL-RELATED IMMUNITY FACTOR DIF-RELATED"/>
    <property type="match status" value="1"/>
</dbReference>
<evidence type="ECO:0000256" key="1">
    <source>
        <dbReference type="SAM" id="Coils"/>
    </source>
</evidence>
<keyword evidence="5" id="KW-1185">Reference proteome</keyword>
<evidence type="ECO:0000313" key="4">
    <source>
        <dbReference type="EMBL" id="KAK7597690.1"/>
    </source>
</evidence>
<comment type="caution">
    <text evidence="4">The sequence shown here is derived from an EMBL/GenBank/DDBJ whole genome shotgun (WGS) entry which is preliminary data.</text>
</comment>
<dbReference type="InterPro" id="IPR002909">
    <property type="entry name" value="IPT_dom"/>
</dbReference>
<feature type="compositionally biased region" description="Low complexity" evidence="2">
    <location>
        <begin position="669"/>
        <end position="684"/>
    </location>
</feature>
<organism evidence="4 5">
    <name type="scientific">Parthenolecanium corni</name>
    <dbReference type="NCBI Taxonomy" id="536013"/>
    <lineage>
        <taxon>Eukaryota</taxon>
        <taxon>Metazoa</taxon>
        <taxon>Ecdysozoa</taxon>
        <taxon>Arthropoda</taxon>
        <taxon>Hexapoda</taxon>
        <taxon>Insecta</taxon>
        <taxon>Pterygota</taxon>
        <taxon>Neoptera</taxon>
        <taxon>Paraneoptera</taxon>
        <taxon>Hemiptera</taxon>
        <taxon>Sternorrhyncha</taxon>
        <taxon>Coccoidea</taxon>
        <taxon>Coccidae</taxon>
        <taxon>Parthenolecanium</taxon>
    </lineage>
</organism>
<dbReference type="PRINTS" id="PR00057">
    <property type="entry name" value="NFKBTNSCPFCT"/>
</dbReference>
<name>A0AAN9TX45_9HEMI</name>
<dbReference type="SMART" id="SM00429">
    <property type="entry name" value="IPT"/>
    <property type="match status" value="1"/>
</dbReference>
<dbReference type="GO" id="GO:0034097">
    <property type="term" value="P:response to cytokine"/>
    <property type="evidence" value="ECO:0007669"/>
    <property type="project" value="TreeGrafter"/>
</dbReference>
<dbReference type="GO" id="GO:0045087">
    <property type="term" value="P:innate immune response"/>
    <property type="evidence" value="ECO:0007669"/>
    <property type="project" value="TreeGrafter"/>
</dbReference>
<dbReference type="GO" id="GO:0033554">
    <property type="term" value="P:cellular response to stress"/>
    <property type="evidence" value="ECO:0007669"/>
    <property type="project" value="TreeGrafter"/>
</dbReference>
<dbReference type="Gene3D" id="2.60.40.340">
    <property type="entry name" value="Rel homology domain (RHD), DNA-binding domain"/>
    <property type="match status" value="2"/>
</dbReference>
<dbReference type="Pfam" id="PF00554">
    <property type="entry name" value="RHD_DNA_bind"/>
    <property type="match status" value="2"/>
</dbReference>
<dbReference type="EMBL" id="JBBCAQ010000017">
    <property type="protein sequence ID" value="KAK7597690.1"/>
    <property type="molecule type" value="Genomic_DNA"/>
</dbReference>
<dbReference type="InterPro" id="IPR037059">
    <property type="entry name" value="RHD_DNA_bind_dom_sf"/>
</dbReference>
<dbReference type="GO" id="GO:0038061">
    <property type="term" value="P:non-canonical NF-kappaB signal transduction"/>
    <property type="evidence" value="ECO:0007669"/>
    <property type="project" value="TreeGrafter"/>
</dbReference>
<keyword evidence="1" id="KW-0175">Coiled coil</keyword>
<dbReference type="Gene3D" id="2.60.40.10">
    <property type="entry name" value="Immunoglobulins"/>
    <property type="match status" value="1"/>
</dbReference>
<dbReference type="PANTHER" id="PTHR24169">
    <property type="entry name" value="NUCLEAR FACTOR NF-KAPPA-B PROTEIN"/>
    <property type="match status" value="1"/>
</dbReference>
<evidence type="ECO:0000313" key="5">
    <source>
        <dbReference type="Proteomes" id="UP001367676"/>
    </source>
</evidence>
<dbReference type="GO" id="GO:0005634">
    <property type="term" value="C:nucleus"/>
    <property type="evidence" value="ECO:0007669"/>
    <property type="project" value="TreeGrafter"/>
</dbReference>
<feature type="domain" description="RHD" evidence="3">
    <location>
        <begin position="20"/>
        <end position="194"/>
    </location>
</feature>
<dbReference type="GO" id="GO:0007249">
    <property type="term" value="P:canonical NF-kappaB signal transduction"/>
    <property type="evidence" value="ECO:0007669"/>
    <property type="project" value="TreeGrafter"/>
</dbReference>
<dbReference type="Proteomes" id="UP001367676">
    <property type="component" value="Unassembled WGS sequence"/>
</dbReference>
<feature type="region of interest" description="Disordered" evidence="2">
    <location>
        <begin position="627"/>
        <end position="727"/>
    </location>
</feature>
<feature type="domain" description="RHD" evidence="3">
    <location>
        <begin position="313"/>
        <end position="500"/>
    </location>
</feature>
<proteinExistence type="predicted"/>
<accession>A0AAN9TX45</accession>
<dbReference type="GO" id="GO:0005737">
    <property type="term" value="C:cytoplasm"/>
    <property type="evidence" value="ECO:0007669"/>
    <property type="project" value="InterPro"/>
</dbReference>
<dbReference type="InterPro" id="IPR013783">
    <property type="entry name" value="Ig-like_fold"/>
</dbReference>